<dbReference type="EMBL" id="JBHSNZ010000046">
    <property type="protein sequence ID" value="MFC5812926.1"/>
    <property type="molecule type" value="Genomic_DNA"/>
</dbReference>
<feature type="compositionally biased region" description="Pro residues" evidence="1">
    <location>
        <begin position="261"/>
        <end position="270"/>
    </location>
</feature>
<evidence type="ECO:0000313" key="3">
    <source>
        <dbReference type="Proteomes" id="UP001596112"/>
    </source>
</evidence>
<evidence type="ECO:0000256" key="1">
    <source>
        <dbReference type="SAM" id="MobiDB-lite"/>
    </source>
</evidence>
<dbReference type="RefSeq" id="WP_272172799.1">
    <property type="nucleotide sequence ID" value="NZ_JAQOSL010000066.1"/>
</dbReference>
<feature type="region of interest" description="Disordered" evidence="1">
    <location>
        <begin position="76"/>
        <end position="95"/>
    </location>
</feature>
<sequence length="270" mass="27983">MRGQLPPGERDMTAFDLTFCRERARARALTDDDLAQLTGIPTADWDRCSTPHALTAAALFALARALDTAPESLLRERGHTRRPQPRPHPGAAGAAAPATVLHAALLQTGRIHPDDLASALQWPAHRLQRAATALAAALEQQAGPHRLVHTDTTLHLAAQPGLLTAEQQQNLYEGGHTAASLSPGEAAALTRLLYSAAHGLPDTVPAGQVPRLQGRRLLAPFGGQPAPHPDVLFALGLAARPLPASSSAADADGPATAAAGTPPPEGGAGR</sequence>
<gene>
    <name evidence="2" type="ORF">ACFQGO_36380</name>
</gene>
<keyword evidence="3" id="KW-1185">Reference proteome</keyword>
<name>A0ABW1BIB2_9ACTN</name>
<dbReference type="Proteomes" id="UP001596112">
    <property type="component" value="Unassembled WGS sequence"/>
</dbReference>
<feature type="compositionally biased region" description="Low complexity" evidence="1">
    <location>
        <begin position="243"/>
        <end position="260"/>
    </location>
</feature>
<evidence type="ECO:0008006" key="4">
    <source>
        <dbReference type="Google" id="ProtNLM"/>
    </source>
</evidence>
<organism evidence="2 3">
    <name type="scientific">Streptomyces heilongjiangensis</name>
    <dbReference type="NCBI Taxonomy" id="945052"/>
    <lineage>
        <taxon>Bacteria</taxon>
        <taxon>Bacillati</taxon>
        <taxon>Actinomycetota</taxon>
        <taxon>Actinomycetes</taxon>
        <taxon>Kitasatosporales</taxon>
        <taxon>Streptomycetaceae</taxon>
        <taxon>Streptomyces</taxon>
    </lineage>
</organism>
<proteinExistence type="predicted"/>
<comment type="caution">
    <text evidence="2">The sequence shown here is derived from an EMBL/GenBank/DDBJ whole genome shotgun (WGS) entry which is preliminary data.</text>
</comment>
<accession>A0ABW1BIB2</accession>
<protein>
    <recommendedName>
        <fullName evidence="4">HTH cro/C1-type domain-containing protein</fullName>
    </recommendedName>
</protein>
<reference evidence="3" key="1">
    <citation type="journal article" date="2019" name="Int. J. Syst. Evol. Microbiol.">
        <title>The Global Catalogue of Microorganisms (GCM) 10K type strain sequencing project: providing services to taxonomists for standard genome sequencing and annotation.</title>
        <authorList>
            <consortium name="The Broad Institute Genomics Platform"/>
            <consortium name="The Broad Institute Genome Sequencing Center for Infectious Disease"/>
            <person name="Wu L."/>
            <person name="Ma J."/>
        </authorList>
    </citation>
    <scope>NUCLEOTIDE SEQUENCE [LARGE SCALE GENOMIC DNA]</scope>
    <source>
        <strain evidence="3">JCM 9918</strain>
    </source>
</reference>
<feature type="region of interest" description="Disordered" evidence="1">
    <location>
        <begin position="243"/>
        <end position="270"/>
    </location>
</feature>
<evidence type="ECO:0000313" key="2">
    <source>
        <dbReference type="EMBL" id="MFC5812926.1"/>
    </source>
</evidence>